<keyword evidence="1" id="KW-0472">Membrane</keyword>
<evidence type="ECO:0000313" key="2">
    <source>
        <dbReference type="EMBL" id="KKQ49093.1"/>
    </source>
</evidence>
<feature type="transmembrane region" description="Helical" evidence="1">
    <location>
        <begin position="67"/>
        <end position="88"/>
    </location>
</feature>
<feature type="transmembrane region" description="Helical" evidence="1">
    <location>
        <begin position="43"/>
        <end position="60"/>
    </location>
</feature>
<accession>A0A0G0I1C0</accession>
<keyword evidence="1" id="KW-1133">Transmembrane helix</keyword>
<comment type="caution">
    <text evidence="2">The sequence shown here is derived from an EMBL/GenBank/DDBJ whole genome shotgun (WGS) entry which is preliminary data.</text>
</comment>
<protein>
    <submittedName>
        <fullName evidence="2">Uncharacterized protein</fullName>
    </submittedName>
</protein>
<evidence type="ECO:0000313" key="3">
    <source>
        <dbReference type="Proteomes" id="UP000034231"/>
    </source>
</evidence>
<dbReference type="Proteomes" id="UP000034231">
    <property type="component" value="Unassembled WGS sequence"/>
</dbReference>
<evidence type="ECO:0000256" key="1">
    <source>
        <dbReference type="SAM" id="Phobius"/>
    </source>
</evidence>
<dbReference type="EMBL" id="LBTX01000019">
    <property type="protein sequence ID" value="KKQ49093.1"/>
    <property type="molecule type" value="Genomic_DNA"/>
</dbReference>
<dbReference type="AlphaFoldDB" id="A0A0G0I1C0"/>
<feature type="transmembrane region" description="Helical" evidence="1">
    <location>
        <begin position="12"/>
        <end position="31"/>
    </location>
</feature>
<name>A0A0G0I1C0_9BACT</name>
<gene>
    <name evidence="2" type="ORF">US68_C0019G0012</name>
</gene>
<reference evidence="2 3" key="1">
    <citation type="journal article" date="2015" name="Nature">
        <title>rRNA introns, odd ribosomes, and small enigmatic genomes across a large radiation of phyla.</title>
        <authorList>
            <person name="Brown C.T."/>
            <person name="Hug L.A."/>
            <person name="Thomas B.C."/>
            <person name="Sharon I."/>
            <person name="Castelle C.J."/>
            <person name="Singh A."/>
            <person name="Wilkins M.J."/>
            <person name="Williams K.H."/>
            <person name="Banfield J.F."/>
        </authorList>
    </citation>
    <scope>NUCLEOTIDE SEQUENCE [LARGE SCALE GENOMIC DNA]</scope>
</reference>
<sequence length="90" mass="10699">MVIFKEIKKHPLNYLILGVILIIAAFVFFYFRQNFDAHDQRRVVYVTSGIYLIWSLYHHYRRGDLQFSIILEYFLLALFAVIIALTTLSP</sequence>
<keyword evidence="1" id="KW-0812">Transmembrane</keyword>
<proteinExistence type="predicted"/>
<organism evidence="2 3">
    <name type="scientific">Candidatus Shapirobacteria bacterium GW2011_GWE1_38_10</name>
    <dbReference type="NCBI Taxonomy" id="1618488"/>
    <lineage>
        <taxon>Bacteria</taxon>
        <taxon>Candidatus Shapironibacteriota</taxon>
    </lineage>
</organism>